<keyword evidence="3" id="KW-1185">Reference proteome</keyword>
<evidence type="ECO:0000313" key="3">
    <source>
        <dbReference type="Proteomes" id="UP000011717"/>
    </source>
</evidence>
<protein>
    <recommendedName>
        <fullName evidence="1">AB hydrolase-1 domain-containing protein</fullName>
    </recommendedName>
</protein>
<dbReference type="SUPFAM" id="SSF53474">
    <property type="entry name" value="alpha/beta-Hydrolases"/>
    <property type="match status" value="1"/>
</dbReference>
<evidence type="ECO:0000259" key="1">
    <source>
        <dbReference type="Pfam" id="PF00561"/>
    </source>
</evidence>
<accession>M2U922</accession>
<evidence type="ECO:0000313" key="2">
    <source>
        <dbReference type="EMBL" id="EMD84488.1"/>
    </source>
</evidence>
<dbReference type="Proteomes" id="UP000011717">
    <property type="component" value="Unassembled WGS sequence"/>
</dbReference>
<dbReference type="Gene3D" id="3.40.50.1820">
    <property type="entry name" value="alpha/beta hydrolase"/>
    <property type="match status" value="1"/>
</dbReference>
<dbReference type="AlphaFoldDB" id="M2U922"/>
<organism evidence="2 3">
    <name type="scientific">Pacificimonas flava</name>
    <dbReference type="NCBI Taxonomy" id="1234595"/>
    <lineage>
        <taxon>Bacteria</taxon>
        <taxon>Pseudomonadati</taxon>
        <taxon>Pseudomonadota</taxon>
        <taxon>Alphaproteobacteria</taxon>
        <taxon>Sphingomonadales</taxon>
        <taxon>Sphingosinicellaceae</taxon>
        <taxon>Pacificimonas</taxon>
    </lineage>
</organism>
<comment type="caution">
    <text evidence="2">The sequence shown here is derived from an EMBL/GenBank/DDBJ whole genome shotgun (WGS) entry which is preliminary data.</text>
</comment>
<dbReference type="EMBL" id="AMRV01000001">
    <property type="protein sequence ID" value="EMD84488.1"/>
    <property type="molecule type" value="Genomic_DNA"/>
</dbReference>
<sequence length="257" mass="28257">MELRRGKGIMFEAAGLLASEVGILIRNLIQPRRANGRNPKRSAELPKPAAGTPVLLIPGLMADDASMRPLRAELRLRGHRAYKWKLGRNRGADMPTMQSLSRRIRKIFRRTGEPVVLVGWSLGGLMARELAKRDPRHIAGVITLGSPFSGNPDLLPVARYYRWVTRRVADADTLAALRMKPPVPTLAIWSARDVIVPQHTAMGEAAEVDASVEARCLHMQYPADPEIALLVNRAVRAILSGELAAEGERPSDGPPLR</sequence>
<dbReference type="PANTHER" id="PTHR37946:SF1">
    <property type="entry name" value="SLL1969 PROTEIN"/>
    <property type="match status" value="1"/>
</dbReference>
<name>M2U922_9SPHN</name>
<proteinExistence type="predicted"/>
<feature type="domain" description="AB hydrolase-1" evidence="1">
    <location>
        <begin position="113"/>
        <end position="177"/>
    </location>
</feature>
<dbReference type="Pfam" id="PF00561">
    <property type="entry name" value="Abhydrolase_1"/>
    <property type="match status" value="1"/>
</dbReference>
<dbReference type="InterPro" id="IPR029058">
    <property type="entry name" value="AB_hydrolase_fold"/>
</dbReference>
<dbReference type="PANTHER" id="PTHR37946">
    <property type="entry name" value="SLL1969 PROTEIN"/>
    <property type="match status" value="1"/>
</dbReference>
<reference evidence="2 3" key="1">
    <citation type="journal article" date="2013" name="Genome Announc.">
        <title>Draft Genome Sequence of Strain JLT2015T, Belonging to the Family Sphingomonadaceae of the Alphaproteobacteria.</title>
        <authorList>
            <person name="Tang K."/>
            <person name="Liu K."/>
            <person name="Li S."/>
            <person name="Jiao N."/>
        </authorList>
    </citation>
    <scope>NUCLEOTIDE SEQUENCE [LARGE SCALE GENOMIC DNA]</scope>
    <source>
        <strain evidence="2 3">JLT2015</strain>
    </source>
</reference>
<gene>
    <name evidence="2" type="ORF">C725_0418</name>
</gene>
<dbReference type="InterPro" id="IPR000073">
    <property type="entry name" value="AB_hydrolase_1"/>
</dbReference>